<accession>A0A9N9A791</accession>
<proteinExistence type="predicted"/>
<evidence type="ECO:0000256" key="1">
    <source>
        <dbReference type="SAM" id="Coils"/>
    </source>
</evidence>
<feature type="coiled-coil region" evidence="1">
    <location>
        <begin position="2"/>
        <end position="68"/>
    </location>
</feature>
<keyword evidence="3" id="KW-1185">Reference proteome</keyword>
<keyword evidence="1" id="KW-0175">Coiled coil</keyword>
<dbReference type="Proteomes" id="UP000789342">
    <property type="component" value="Unassembled WGS sequence"/>
</dbReference>
<evidence type="ECO:0000313" key="3">
    <source>
        <dbReference type="Proteomes" id="UP000789342"/>
    </source>
</evidence>
<dbReference type="AlphaFoldDB" id="A0A9N9A791"/>
<comment type="caution">
    <text evidence="2">The sequence shown here is derived from an EMBL/GenBank/DDBJ whole genome shotgun (WGS) entry which is preliminary data.</text>
</comment>
<protein>
    <submittedName>
        <fullName evidence="2">12154_t:CDS:1</fullName>
    </submittedName>
</protein>
<name>A0A9N9A791_9GLOM</name>
<reference evidence="2" key="1">
    <citation type="submission" date="2021-06" db="EMBL/GenBank/DDBJ databases">
        <authorList>
            <person name="Kallberg Y."/>
            <person name="Tangrot J."/>
            <person name="Rosling A."/>
        </authorList>
    </citation>
    <scope>NUCLEOTIDE SEQUENCE</scope>
    <source>
        <strain evidence="2">CL551</strain>
    </source>
</reference>
<organism evidence="2 3">
    <name type="scientific">Acaulospora morrowiae</name>
    <dbReference type="NCBI Taxonomy" id="94023"/>
    <lineage>
        <taxon>Eukaryota</taxon>
        <taxon>Fungi</taxon>
        <taxon>Fungi incertae sedis</taxon>
        <taxon>Mucoromycota</taxon>
        <taxon>Glomeromycotina</taxon>
        <taxon>Glomeromycetes</taxon>
        <taxon>Diversisporales</taxon>
        <taxon>Acaulosporaceae</taxon>
        <taxon>Acaulospora</taxon>
    </lineage>
</organism>
<dbReference type="EMBL" id="CAJVPV010002182">
    <property type="protein sequence ID" value="CAG8519998.1"/>
    <property type="molecule type" value="Genomic_DNA"/>
</dbReference>
<gene>
    <name evidence="2" type="ORF">AMORRO_LOCUS4154</name>
</gene>
<evidence type="ECO:0000313" key="2">
    <source>
        <dbReference type="EMBL" id="CAG8519998.1"/>
    </source>
</evidence>
<sequence length="151" mass="18567">MAERLDKGIGEILKKNNELKEKIEETIENYEKLYKEKNEINEALRLELKRYQESIKEIDNKLVKVLDTDQQLRDKYLIDIQEQEEKERNYGIRANVENETLSEEFNEEIGEDTIENLQRKVDLETMELRYWQEKVLRPKYEYHYEYDEQIR</sequence>
<feature type="non-terminal residue" evidence="2">
    <location>
        <position position="1"/>
    </location>
</feature>